<evidence type="ECO:0000256" key="6">
    <source>
        <dbReference type="ARBA" id="ARBA00023163"/>
    </source>
</evidence>
<dbReference type="GO" id="GO:0030288">
    <property type="term" value="C:outer membrane-bounded periplasmic space"/>
    <property type="evidence" value="ECO:0007669"/>
    <property type="project" value="TreeGrafter"/>
</dbReference>
<evidence type="ECO:0000256" key="3">
    <source>
        <dbReference type="ARBA" id="ARBA00022448"/>
    </source>
</evidence>
<evidence type="ECO:0000256" key="2">
    <source>
        <dbReference type="ARBA" id="ARBA00008814"/>
    </source>
</evidence>
<evidence type="ECO:0000259" key="8">
    <source>
        <dbReference type="PROSITE" id="PS50983"/>
    </source>
</evidence>
<dbReference type="SUPFAM" id="SSF53807">
    <property type="entry name" value="Helical backbone' metal receptor"/>
    <property type="match status" value="1"/>
</dbReference>
<evidence type="ECO:0000313" key="9">
    <source>
        <dbReference type="EMBL" id="XCP96697.1"/>
    </source>
</evidence>
<dbReference type="PANTHER" id="PTHR30532">
    <property type="entry name" value="IRON III DICITRATE-BINDING PERIPLASMIC PROTEIN"/>
    <property type="match status" value="1"/>
</dbReference>
<dbReference type="GO" id="GO:0043565">
    <property type="term" value="F:sequence-specific DNA binding"/>
    <property type="evidence" value="ECO:0007669"/>
    <property type="project" value="InterPro"/>
</dbReference>
<keyword evidence="3" id="KW-0813">Transport</keyword>
<dbReference type="InterPro" id="IPR051313">
    <property type="entry name" value="Bact_iron-sidero_bind"/>
</dbReference>
<dbReference type="Pfam" id="PF12833">
    <property type="entry name" value="HTH_18"/>
    <property type="match status" value="1"/>
</dbReference>
<keyword evidence="4" id="KW-0732">Signal</keyword>
<dbReference type="Gene3D" id="1.10.10.60">
    <property type="entry name" value="Homeodomain-like"/>
    <property type="match status" value="2"/>
</dbReference>
<accession>A0AAU8NIY2</accession>
<comment type="subcellular location">
    <subcellularLocation>
        <location evidence="1">Cell envelope</location>
    </subcellularLocation>
</comment>
<keyword evidence="5" id="KW-0805">Transcription regulation</keyword>
<protein>
    <submittedName>
        <fullName evidence="9">AraC family transcriptional regulator</fullName>
    </submittedName>
</protein>
<dbReference type="InterPro" id="IPR018060">
    <property type="entry name" value="HTH_AraC"/>
</dbReference>
<dbReference type="Gene3D" id="3.40.50.1980">
    <property type="entry name" value="Nitrogenase molybdenum iron protein domain"/>
    <property type="match status" value="2"/>
</dbReference>
<dbReference type="PROSITE" id="PS50983">
    <property type="entry name" value="FE_B12_PBP"/>
    <property type="match status" value="1"/>
</dbReference>
<evidence type="ECO:0000256" key="5">
    <source>
        <dbReference type="ARBA" id="ARBA00023015"/>
    </source>
</evidence>
<dbReference type="PANTHER" id="PTHR30532:SF26">
    <property type="entry name" value="IRON(3+)-HYDROXAMATE-BINDING PROTEIN FHUD"/>
    <property type="match status" value="1"/>
</dbReference>
<dbReference type="EMBL" id="CP159992">
    <property type="protein sequence ID" value="XCP96697.1"/>
    <property type="molecule type" value="Genomic_DNA"/>
</dbReference>
<evidence type="ECO:0000256" key="4">
    <source>
        <dbReference type="ARBA" id="ARBA00022729"/>
    </source>
</evidence>
<proteinExistence type="inferred from homology"/>
<organism evidence="9">
    <name type="scientific">Paenibacillus sp. AN1007</name>
    <dbReference type="NCBI Taxonomy" id="3151385"/>
    <lineage>
        <taxon>Bacteria</taxon>
        <taxon>Bacillati</taxon>
        <taxon>Bacillota</taxon>
        <taxon>Bacilli</taxon>
        <taxon>Bacillales</taxon>
        <taxon>Paenibacillaceae</taxon>
        <taxon>Paenibacillus</taxon>
    </lineage>
</organism>
<feature type="domain" description="HTH araC/xylS-type" evidence="7">
    <location>
        <begin position="177"/>
        <end position="275"/>
    </location>
</feature>
<reference evidence="9" key="1">
    <citation type="submission" date="2024-05" db="EMBL/GenBank/DDBJ databases">
        <title>Draft genome assemblies of 36 bacteria isolated from hibernating arctic ground squirrels.</title>
        <authorList>
            <person name="McKee H."/>
            <person name="Mullen L."/>
            <person name="Drown D.M."/>
            <person name="Duddleston K.N."/>
        </authorList>
    </citation>
    <scope>NUCLEOTIDE SEQUENCE</scope>
    <source>
        <strain evidence="9">AN1007</strain>
    </source>
</reference>
<dbReference type="SUPFAM" id="SSF46689">
    <property type="entry name" value="Homeodomain-like"/>
    <property type="match status" value="2"/>
</dbReference>
<dbReference type="GO" id="GO:0003700">
    <property type="term" value="F:DNA-binding transcription factor activity"/>
    <property type="evidence" value="ECO:0007669"/>
    <property type="project" value="InterPro"/>
</dbReference>
<feature type="domain" description="Fe/B12 periplasmic-binding" evidence="8">
    <location>
        <begin position="279"/>
        <end position="540"/>
    </location>
</feature>
<dbReference type="Pfam" id="PF01497">
    <property type="entry name" value="Peripla_BP_2"/>
    <property type="match status" value="1"/>
</dbReference>
<evidence type="ECO:0000256" key="1">
    <source>
        <dbReference type="ARBA" id="ARBA00004196"/>
    </source>
</evidence>
<name>A0AAU8NIY2_9BACL</name>
<dbReference type="RefSeq" id="WP_366295228.1">
    <property type="nucleotide sequence ID" value="NZ_CP159992.1"/>
</dbReference>
<dbReference type="SMART" id="SM00342">
    <property type="entry name" value="HTH_ARAC"/>
    <property type="match status" value="1"/>
</dbReference>
<dbReference type="GO" id="GO:1901678">
    <property type="term" value="P:iron coordination entity transport"/>
    <property type="evidence" value="ECO:0007669"/>
    <property type="project" value="UniProtKB-ARBA"/>
</dbReference>
<dbReference type="InterPro" id="IPR002491">
    <property type="entry name" value="ABC_transptr_periplasmic_BD"/>
</dbReference>
<gene>
    <name evidence="9" type="ORF">ABXS70_08345</name>
</gene>
<dbReference type="PROSITE" id="PS01124">
    <property type="entry name" value="HTH_ARAC_FAMILY_2"/>
    <property type="match status" value="1"/>
</dbReference>
<keyword evidence="6" id="KW-0804">Transcription</keyword>
<sequence length="541" mass="62511">MKTIDMNGDELFFSAFMFRLNHIQQRIEISDQIMLEVQCDKHTFLICEEGEACLFIGKEHWPFAAGCIYPISPDEAYQLEHRNSKELAYTIVKYDVFQWLSTHMLKYAGPLFPKRNQLNGPGSPSFNGELKELYEARSYRNDAEYSHLNTLFQRWMERIITLYSSTDTEPSQESGLASTIQYIDEHYSEEISVQKLAAMAGIRSAAYTTMFRRRTGHKPLDYVNHVRIQHAKEWLRTTDDPLRDIAGRVGFKDEYYFSRRFRQITGLSPRQYDRSIQQQTLVQDWLGHDVLIPSNPERVIYLGHTSGDLQVLGIRLLEDQRAEAVTTINVERAARLEPDLIIVDSGDQHLYEQLSCIAPTLAYNSHASLTERVTRAGSWFGRQLQVKRWLSLYEKRTVRMWEKIGRVIQQGETASVLTYHRGERLFVMGNIGLAPFLYHPLGFRPVHKVQEALEAGRAYKEISAETVQEYAGDHLFLMLPQEPAARQATDTLIQSPAWRTLAAVKRGRVYHLDELLWNSGDAQTCDRLLDRLPELLVGHLH</sequence>
<evidence type="ECO:0000259" key="7">
    <source>
        <dbReference type="PROSITE" id="PS01124"/>
    </source>
</evidence>
<dbReference type="AlphaFoldDB" id="A0AAU8NIY2"/>
<dbReference type="InterPro" id="IPR009057">
    <property type="entry name" value="Homeodomain-like_sf"/>
</dbReference>
<comment type="similarity">
    <text evidence="2">Belongs to the bacterial solute-binding protein 8 family.</text>
</comment>